<keyword evidence="2" id="KW-1185">Reference proteome</keyword>
<dbReference type="EMBL" id="CAJVQC010106073">
    <property type="protein sequence ID" value="CAG8833295.1"/>
    <property type="molecule type" value="Genomic_DNA"/>
</dbReference>
<accession>A0ACA9SBP8</accession>
<evidence type="ECO:0000313" key="2">
    <source>
        <dbReference type="Proteomes" id="UP000789920"/>
    </source>
</evidence>
<feature type="non-terminal residue" evidence="1">
    <location>
        <position position="102"/>
    </location>
</feature>
<organism evidence="1 2">
    <name type="scientific">Racocetra persica</name>
    <dbReference type="NCBI Taxonomy" id="160502"/>
    <lineage>
        <taxon>Eukaryota</taxon>
        <taxon>Fungi</taxon>
        <taxon>Fungi incertae sedis</taxon>
        <taxon>Mucoromycota</taxon>
        <taxon>Glomeromycotina</taxon>
        <taxon>Glomeromycetes</taxon>
        <taxon>Diversisporales</taxon>
        <taxon>Gigasporaceae</taxon>
        <taxon>Racocetra</taxon>
    </lineage>
</organism>
<comment type="caution">
    <text evidence="1">The sequence shown here is derived from an EMBL/GenBank/DDBJ whole genome shotgun (WGS) entry which is preliminary data.</text>
</comment>
<feature type="non-terminal residue" evidence="1">
    <location>
        <position position="1"/>
    </location>
</feature>
<reference evidence="1" key="1">
    <citation type="submission" date="2021-06" db="EMBL/GenBank/DDBJ databases">
        <authorList>
            <person name="Kallberg Y."/>
            <person name="Tangrot J."/>
            <person name="Rosling A."/>
        </authorList>
    </citation>
    <scope>NUCLEOTIDE SEQUENCE</scope>
    <source>
        <strain evidence="1">MA461A</strain>
    </source>
</reference>
<protein>
    <submittedName>
        <fullName evidence="1">21855_t:CDS:1</fullName>
    </submittedName>
</protein>
<name>A0ACA9SBP8_9GLOM</name>
<evidence type="ECO:0000313" key="1">
    <source>
        <dbReference type="EMBL" id="CAG8833295.1"/>
    </source>
</evidence>
<gene>
    <name evidence="1" type="ORF">RPERSI_LOCUS28780</name>
</gene>
<proteinExistence type="predicted"/>
<sequence>KETGLQLKYTLFGKPETVTYKYAHKLLENYAFEISGQNLPNRKIYGRLLESNIAGANRYGWTSILVRTGVFTGDNHLLNPAKYVADNILQAVEWMFYQEEKS</sequence>
<dbReference type="Proteomes" id="UP000789920">
    <property type="component" value="Unassembled WGS sequence"/>
</dbReference>